<feature type="compositionally biased region" description="Basic and acidic residues" evidence="1">
    <location>
        <begin position="42"/>
        <end position="63"/>
    </location>
</feature>
<dbReference type="Proteomes" id="UP000326570">
    <property type="component" value="Unassembled WGS sequence"/>
</dbReference>
<organism evidence="2 3">
    <name type="scientific">Adhaeribacter soli</name>
    <dbReference type="NCBI Taxonomy" id="2607655"/>
    <lineage>
        <taxon>Bacteria</taxon>
        <taxon>Pseudomonadati</taxon>
        <taxon>Bacteroidota</taxon>
        <taxon>Cytophagia</taxon>
        <taxon>Cytophagales</taxon>
        <taxon>Hymenobacteraceae</taxon>
        <taxon>Adhaeribacter</taxon>
    </lineage>
</organism>
<dbReference type="EMBL" id="VTWT01000008">
    <property type="protein sequence ID" value="KAA9331143.1"/>
    <property type="molecule type" value="Genomic_DNA"/>
</dbReference>
<dbReference type="AlphaFoldDB" id="A0A5N1IQA7"/>
<gene>
    <name evidence="2" type="ORF">F0P94_14705</name>
</gene>
<keyword evidence="3" id="KW-1185">Reference proteome</keyword>
<proteinExistence type="predicted"/>
<name>A0A5N1IQA7_9BACT</name>
<dbReference type="RefSeq" id="WP_150904666.1">
    <property type="nucleotide sequence ID" value="NZ_VTWT01000008.1"/>
</dbReference>
<evidence type="ECO:0000313" key="2">
    <source>
        <dbReference type="EMBL" id="KAA9331143.1"/>
    </source>
</evidence>
<feature type="region of interest" description="Disordered" evidence="1">
    <location>
        <begin position="39"/>
        <end position="63"/>
    </location>
</feature>
<accession>A0A5N1IQA7</accession>
<evidence type="ECO:0000313" key="3">
    <source>
        <dbReference type="Proteomes" id="UP000326570"/>
    </source>
</evidence>
<protein>
    <submittedName>
        <fullName evidence="2">Uncharacterized protein</fullName>
    </submittedName>
</protein>
<sequence>MKSNEICTGCGYPREECRCFENQEYFYELEKSTMIKPVMPLSHEKDSKELPRDKDLGKSNKSL</sequence>
<evidence type="ECO:0000256" key="1">
    <source>
        <dbReference type="SAM" id="MobiDB-lite"/>
    </source>
</evidence>
<comment type="caution">
    <text evidence="2">The sequence shown here is derived from an EMBL/GenBank/DDBJ whole genome shotgun (WGS) entry which is preliminary data.</text>
</comment>
<reference evidence="2 3" key="1">
    <citation type="submission" date="2019-09" db="EMBL/GenBank/DDBJ databases">
        <title>Genome sequence of Adhaeribacter sp. M2.</title>
        <authorList>
            <person name="Srinivasan S."/>
        </authorList>
    </citation>
    <scope>NUCLEOTIDE SEQUENCE [LARGE SCALE GENOMIC DNA]</scope>
    <source>
        <strain evidence="2 3">M2</strain>
    </source>
</reference>